<feature type="region of interest" description="Disordered" evidence="5">
    <location>
        <begin position="147"/>
        <end position="190"/>
    </location>
</feature>
<feature type="compositionally biased region" description="Basic and acidic residues" evidence="5">
    <location>
        <begin position="1139"/>
        <end position="1148"/>
    </location>
</feature>
<feature type="compositionally biased region" description="Basic residues" evidence="5">
    <location>
        <begin position="709"/>
        <end position="718"/>
    </location>
</feature>
<dbReference type="AlphaFoldDB" id="A0A6F9D8I4"/>
<dbReference type="PRINTS" id="PR00503">
    <property type="entry name" value="BROMODOMAIN"/>
</dbReference>
<dbReference type="GO" id="GO:0000785">
    <property type="term" value="C:chromatin"/>
    <property type="evidence" value="ECO:0007669"/>
    <property type="project" value="TreeGrafter"/>
</dbReference>
<dbReference type="Pfam" id="PF17105">
    <property type="entry name" value="BRD4_CDT"/>
    <property type="match status" value="1"/>
</dbReference>
<feature type="compositionally biased region" description="Basic and acidic residues" evidence="5">
    <location>
        <begin position="310"/>
        <end position="322"/>
    </location>
</feature>
<name>A0A6F9D8I4_9ASCI</name>
<evidence type="ECO:0000259" key="6">
    <source>
        <dbReference type="PROSITE" id="PS50014"/>
    </source>
</evidence>
<dbReference type="CDD" id="cd05497">
    <property type="entry name" value="Bromo_Brdt_I_like"/>
    <property type="match status" value="1"/>
</dbReference>
<dbReference type="Gene3D" id="1.20.1270.220">
    <property type="match status" value="1"/>
</dbReference>
<dbReference type="FunFam" id="1.20.1270.220:FF:000001">
    <property type="entry name" value="bromodomain-containing protein 2 isoform X1"/>
    <property type="match status" value="1"/>
</dbReference>
<feature type="domain" description="NET" evidence="7">
    <location>
        <begin position="634"/>
        <end position="716"/>
    </location>
</feature>
<evidence type="ECO:0000259" key="7">
    <source>
        <dbReference type="PROSITE" id="PS51525"/>
    </source>
</evidence>
<dbReference type="Pfam" id="PF17035">
    <property type="entry name" value="BET"/>
    <property type="match status" value="1"/>
</dbReference>
<feature type="region of interest" description="Disordered" evidence="5">
    <location>
        <begin position="908"/>
        <end position="988"/>
    </location>
</feature>
<dbReference type="InterPro" id="IPR001487">
    <property type="entry name" value="Bromodomain"/>
</dbReference>
<dbReference type="InterPro" id="IPR050935">
    <property type="entry name" value="Bromo_chromatin_reader"/>
</dbReference>
<dbReference type="PROSITE" id="PS50014">
    <property type="entry name" value="BROMODOMAIN_2"/>
    <property type="match status" value="2"/>
</dbReference>
<dbReference type="FunFam" id="1.20.920.10:FF:000002">
    <property type="entry name" value="Bromodomain-containing protein 4"/>
    <property type="match status" value="1"/>
</dbReference>
<feature type="region of interest" description="Disordered" evidence="5">
    <location>
        <begin position="442"/>
        <end position="505"/>
    </location>
</feature>
<dbReference type="InterPro" id="IPR043508">
    <property type="entry name" value="Bromo_Brdt_I"/>
</dbReference>
<feature type="region of interest" description="Disordered" evidence="5">
    <location>
        <begin position="1"/>
        <end position="27"/>
    </location>
</feature>
<keyword evidence="1" id="KW-0677">Repeat</keyword>
<feature type="compositionally biased region" description="Basic residues" evidence="5">
    <location>
        <begin position="470"/>
        <end position="479"/>
    </location>
</feature>
<accession>A0A6F9D8I4</accession>
<dbReference type="FunFam" id="1.20.920.10:FF:000003">
    <property type="entry name" value="Bromodomain-containing protein 2"/>
    <property type="match status" value="1"/>
</dbReference>
<feature type="compositionally biased region" description="Basic residues" evidence="5">
    <location>
        <begin position="539"/>
        <end position="552"/>
    </location>
</feature>
<dbReference type="GO" id="GO:0006338">
    <property type="term" value="P:chromatin remodeling"/>
    <property type="evidence" value="ECO:0007669"/>
    <property type="project" value="TreeGrafter"/>
</dbReference>
<dbReference type="InterPro" id="IPR036427">
    <property type="entry name" value="Bromodomain-like_sf"/>
</dbReference>
<feature type="compositionally biased region" description="Basic and acidic residues" evidence="5">
    <location>
        <begin position="1106"/>
        <end position="1121"/>
    </location>
</feature>
<keyword evidence="2 4" id="KW-0103">Bromodomain</keyword>
<feature type="region of interest" description="Disordered" evidence="5">
    <location>
        <begin position="709"/>
        <end position="896"/>
    </location>
</feature>
<feature type="region of interest" description="Disordered" evidence="5">
    <location>
        <begin position="528"/>
        <end position="648"/>
    </location>
</feature>
<evidence type="ECO:0000256" key="3">
    <source>
        <dbReference type="ARBA" id="ARBA00044509"/>
    </source>
</evidence>
<feature type="compositionally biased region" description="Basic and acidic residues" evidence="5">
    <location>
        <begin position="728"/>
        <end position="745"/>
    </location>
</feature>
<dbReference type="SUPFAM" id="SSF47370">
    <property type="entry name" value="Bromodomain"/>
    <property type="match status" value="2"/>
</dbReference>
<dbReference type="InterPro" id="IPR027353">
    <property type="entry name" value="NET_dom"/>
</dbReference>
<comment type="similarity">
    <text evidence="3">Belongs to the BET family.</text>
</comment>
<dbReference type="InterPro" id="IPR043509">
    <property type="entry name" value="Bromo_Brdt_II"/>
</dbReference>
<sequence>MSSIADSAGSPVSNSADMTEEDVAEKPRRGRLTNQLHYLRKVVLTGLWKHHFAWPFHAPVDPVKLNLPDYFEIIKHPMDMALIKKKLDTNQYYSAKECLQDFNLMFSNCYIYNKPTDDVVLMAQTLEKNFLQKIRDLPKEEVEIQLPAKGKGKAKRAPRTAAVTTRNQVAQPPQPQHTVTSSNDAVIPPHPAYKTEAQTTIPQPSDLSPTAVVTSVPQPNKAMVAAQAPTIPAKPKKGVKRKADTTTPVITTVAGKIPTAASPEQDTSHNEDSSIGMDDIDPTETTMRVPGRVQSLGRRESSGRTIRPPRSRDLDSEEGQEHHNKRQRITKLTEQLKYCSNILKELQSKKHASFAWPFYKRVDAESLGLHDYYDMIKHPMDLGTMRKKMDNREYATPDEFAYDMRVIVTNCYKYNPPDHDVVAMAKKLSDVFEMKFAKMPDEPKIDPSSFTHQSISKSDMMHVSGEKPKKEKRRNKHRHMSPDDNLDSSSDETSSSSSDSEDERTKKLALLQDQLKQVHQQLSQLTEQQTQILSEDPKKKKKKKKDKSKSKHKIEEVVSKSKRKTKSSKVESAHAMPPAHVSNSNVPMSSTKLPPSKQKPESSKRGRKGKNSKKAPPGGQAQSDVYQYESDDFENEENESAKPMTYDEKRQLSLDINKLPGDKLGRVVHIIQTREPSLKDSNPDEIEIDFETLKPSTLRELEKYVMTCLRKKPRKPYTKKQPATKEQMTQKKKEELEKRLEDVSDKLGMPKKPKKSKTVPAGGGSRLSASSSSSSGSDDSSSSNSSDTSDSESEVEKVVPKPTGSNPMQQRPPVASAPPPSIASLQHAPPTQQYHSNVHLNTPAGNPKPMQTQQMEVARPNNNTNPPRRVEAIPSMPIMPQFPPVPSSTQIPPAVAPSLPHVATHQIDPVVPSLPPHQANVPTNHQPAARNASNGQNHDDSIMSRSLTSPGEPPIDEGISLGLNKSVSSALDDSRAMSASKKAEIKMKNRSSWSNLGWAGKAGGNAPGLGGMMGQTPQLPRPTNAAGSFETFKKQAEERKHMESLLKQQEQRRLEKEQTEQEKMRIEKERQRMREERESMDSARRLQAATEQPAPSPQVGASDAAEAARQDKIARMREQQRLRRKQMAGQIDMNQQSDIMKKFEESLL</sequence>
<dbReference type="PROSITE" id="PS00633">
    <property type="entry name" value="BROMODOMAIN_1"/>
    <property type="match status" value="2"/>
</dbReference>
<protein>
    <submittedName>
        <fullName evidence="8">Bromodomain-containing protein 3</fullName>
    </submittedName>
</protein>
<dbReference type="EMBL" id="LR783383">
    <property type="protein sequence ID" value="CAB3226160.1"/>
    <property type="molecule type" value="mRNA"/>
</dbReference>
<dbReference type="Gene3D" id="1.20.920.10">
    <property type="entry name" value="Bromodomain-like"/>
    <property type="match status" value="2"/>
</dbReference>
<evidence type="ECO:0000313" key="8">
    <source>
        <dbReference type="EMBL" id="CAB3226160.1"/>
    </source>
</evidence>
<feature type="compositionally biased region" description="Low complexity" evidence="5">
    <location>
        <begin position="766"/>
        <end position="788"/>
    </location>
</feature>
<organism evidence="8">
    <name type="scientific">Phallusia mammillata</name>
    <dbReference type="NCBI Taxonomy" id="59560"/>
    <lineage>
        <taxon>Eukaryota</taxon>
        <taxon>Metazoa</taxon>
        <taxon>Chordata</taxon>
        <taxon>Tunicata</taxon>
        <taxon>Ascidiacea</taxon>
        <taxon>Phlebobranchia</taxon>
        <taxon>Ascidiidae</taxon>
        <taxon>Phallusia</taxon>
    </lineage>
</organism>
<feature type="domain" description="Bromo" evidence="6">
    <location>
        <begin position="350"/>
        <end position="422"/>
    </location>
</feature>
<feature type="compositionally biased region" description="Polar residues" evidence="5">
    <location>
        <begin position="920"/>
        <end position="936"/>
    </location>
</feature>
<dbReference type="Pfam" id="PF00439">
    <property type="entry name" value="Bromodomain"/>
    <property type="match status" value="2"/>
</dbReference>
<evidence type="ECO:0000256" key="1">
    <source>
        <dbReference type="ARBA" id="ARBA00022737"/>
    </source>
</evidence>
<dbReference type="CDD" id="cd05498">
    <property type="entry name" value="Bromo_Brdt_II_like"/>
    <property type="match status" value="1"/>
</dbReference>
<dbReference type="InterPro" id="IPR018359">
    <property type="entry name" value="Bromodomain_CS"/>
</dbReference>
<dbReference type="PANTHER" id="PTHR22880:SF225">
    <property type="entry name" value="BROMODOMAIN-CONTAINING PROTEIN BET-1-RELATED"/>
    <property type="match status" value="1"/>
</dbReference>
<dbReference type="PROSITE" id="PS51525">
    <property type="entry name" value="NET"/>
    <property type="match status" value="1"/>
</dbReference>
<gene>
    <name evidence="8" type="primary">Brd3-001</name>
</gene>
<evidence type="ECO:0000256" key="4">
    <source>
        <dbReference type="PROSITE-ProRule" id="PRU00035"/>
    </source>
</evidence>
<feature type="compositionally biased region" description="Basic and acidic residues" evidence="5">
    <location>
        <begin position="1036"/>
        <end position="1084"/>
    </location>
</feature>
<dbReference type="InterPro" id="IPR038336">
    <property type="entry name" value="NET_sf"/>
</dbReference>
<feature type="domain" description="Bromo" evidence="6">
    <location>
        <begin position="48"/>
        <end position="120"/>
    </location>
</feature>
<feature type="compositionally biased region" description="Polar residues" evidence="5">
    <location>
        <begin position="581"/>
        <end position="593"/>
    </location>
</feature>
<feature type="compositionally biased region" description="Polar residues" evidence="5">
    <location>
        <begin position="163"/>
        <end position="184"/>
    </location>
</feature>
<feature type="compositionally biased region" description="Polar residues" evidence="5">
    <location>
        <begin position="448"/>
        <end position="457"/>
    </location>
</feature>
<feature type="region of interest" description="Disordered" evidence="5">
    <location>
        <begin position="1036"/>
        <end position="1148"/>
    </location>
</feature>
<feature type="region of interest" description="Disordered" evidence="5">
    <location>
        <begin position="1007"/>
        <end position="1026"/>
    </location>
</feature>
<feature type="compositionally biased region" description="Polar residues" evidence="5">
    <location>
        <begin position="829"/>
        <end position="855"/>
    </location>
</feature>
<dbReference type="SMART" id="SM00297">
    <property type="entry name" value="BROMO"/>
    <property type="match status" value="2"/>
</dbReference>
<feature type="compositionally biased region" description="Polar residues" evidence="5">
    <location>
        <begin position="1"/>
        <end position="17"/>
    </location>
</feature>
<dbReference type="PANTHER" id="PTHR22880">
    <property type="entry name" value="FALZ-RELATED BROMODOMAIN-CONTAINING PROTEINS"/>
    <property type="match status" value="1"/>
</dbReference>
<feature type="region of interest" description="Disordered" evidence="5">
    <location>
        <begin position="258"/>
        <end position="329"/>
    </location>
</feature>
<dbReference type="GO" id="GO:0006355">
    <property type="term" value="P:regulation of DNA-templated transcription"/>
    <property type="evidence" value="ECO:0007669"/>
    <property type="project" value="TreeGrafter"/>
</dbReference>
<evidence type="ECO:0000256" key="5">
    <source>
        <dbReference type="SAM" id="MobiDB-lite"/>
    </source>
</evidence>
<proteinExistence type="evidence at transcript level"/>
<dbReference type="InterPro" id="IPR031354">
    <property type="entry name" value="BRD4_CDT"/>
</dbReference>
<dbReference type="GO" id="GO:0005634">
    <property type="term" value="C:nucleus"/>
    <property type="evidence" value="ECO:0007669"/>
    <property type="project" value="TreeGrafter"/>
</dbReference>
<evidence type="ECO:0000256" key="2">
    <source>
        <dbReference type="ARBA" id="ARBA00023117"/>
    </source>
</evidence>
<reference evidence="8" key="1">
    <citation type="submission" date="2020-04" db="EMBL/GenBank/DDBJ databases">
        <authorList>
            <person name="Neveu A P."/>
        </authorList>
    </citation>
    <scope>NUCLEOTIDE SEQUENCE</scope>
    <source>
        <tissue evidence="8">Whole embryo</tissue>
    </source>
</reference>
<feature type="compositionally biased region" description="Acidic residues" evidence="5">
    <location>
        <begin position="629"/>
        <end position="638"/>
    </location>
</feature>